<protein>
    <recommendedName>
        <fullName evidence="4">PX domain-containing protein</fullName>
    </recommendedName>
</protein>
<feature type="compositionally biased region" description="Low complexity" evidence="1">
    <location>
        <begin position="223"/>
        <end position="233"/>
    </location>
</feature>
<comment type="caution">
    <text evidence="2">The sequence shown here is derived from an EMBL/GenBank/DDBJ whole genome shotgun (WGS) entry which is preliminary data.</text>
</comment>
<dbReference type="InterPro" id="IPR036871">
    <property type="entry name" value="PX_dom_sf"/>
</dbReference>
<gene>
    <name evidence="2" type="ORF">ACHHYP_01288</name>
</gene>
<organism evidence="2 3">
    <name type="scientific">Achlya hypogyna</name>
    <name type="common">Oomycete</name>
    <name type="synonym">Protoachlya hypogyna</name>
    <dbReference type="NCBI Taxonomy" id="1202772"/>
    <lineage>
        <taxon>Eukaryota</taxon>
        <taxon>Sar</taxon>
        <taxon>Stramenopiles</taxon>
        <taxon>Oomycota</taxon>
        <taxon>Saprolegniomycetes</taxon>
        <taxon>Saprolegniales</taxon>
        <taxon>Achlyaceae</taxon>
        <taxon>Achlya</taxon>
    </lineage>
</organism>
<feature type="region of interest" description="Disordered" evidence="1">
    <location>
        <begin position="185"/>
        <end position="234"/>
    </location>
</feature>
<name>A0A1V9Z8W8_ACHHY</name>
<dbReference type="SUPFAM" id="SSF64268">
    <property type="entry name" value="PX domain"/>
    <property type="match status" value="1"/>
</dbReference>
<dbReference type="Proteomes" id="UP000243579">
    <property type="component" value="Unassembled WGS sequence"/>
</dbReference>
<dbReference type="EMBL" id="JNBR01000362">
    <property type="protein sequence ID" value="OQR94446.1"/>
    <property type="molecule type" value="Genomic_DNA"/>
</dbReference>
<reference evidence="2 3" key="1">
    <citation type="journal article" date="2014" name="Genome Biol. Evol.">
        <title>The secreted proteins of Achlya hypogyna and Thraustotheca clavata identify the ancestral oomycete secretome and reveal gene acquisitions by horizontal gene transfer.</title>
        <authorList>
            <person name="Misner I."/>
            <person name="Blouin N."/>
            <person name="Leonard G."/>
            <person name="Richards T.A."/>
            <person name="Lane C.E."/>
        </authorList>
    </citation>
    <scope>NUCLEOTIDE SEQUENCE [LARGE SCALE GENOMIC DNA]</scope>
    <source>
        <strain evidence="2 3">ATCC 48635</strain>
    </source>
</reference>
<sequence length="343" mass="38628">MAHQDRSARHSSSLLAPVRFLSRRLLPDTSTEARATKSRLTRRRASSIRTMHAVEVPRYEVQRHSKTVVYITSVDNGSDYWELPIRYSRYHDFFSALCKTDKKWVSKLPFPEKSFGFGKDSPDYRRRQLDLFMRQLNSLFTSLSAEGQDLVMDFLEAKHHVYHYERESSIYDHYDDVKSSRRGYKSSVASETDCEDNQSEHNIDSPSPTFPDRTSSLHHHARSSSMHSSHCSSINEVEETKLPPCVEEVARPVPAAPAAAPAVVVAPSPPPQVPTLVSQVEFYSAPAHNVPAWQPSETTLSTYMRPAHLNPVVVKTWGVLYPTLFPQVGGAPVPLQNPTPASS</sequence>
<proteinExistence type="predicted"/>
<dbReference type="CDD" id="cd06093">
    <property type="entry name" value="PX_domain"/>
    <property type="match status" value="1"/>
</dbReference>
<evidence type="ECO:0000256" key="1">
    <source>
        <dbReference type="SAM" id="MobiDB-lite"/>
    </source>
</evidence>
<keyword evidence="3" id="KW-1185">Reference proteome</keyword>
<dbReference type="AlphaFoldDB" id="A0A1V9Z8W8"/>
<dbReference type="GO" id="GO:0035091">
    <property type="term" value="F:phosphatidylinositol binding"/>
    <property type="evidence" value="ECO:0007669"/>
    <property type="project" value="InterPro"/>
</dbReference>
<evidence type="ECO:0000313" key="3">
    <source>
        <dbReference type="Proteomes" id="UP000243579"/>
    </source>
</evidence>
<dbReference type="OrthoDB" id="79705at2759"/>
<evidence type="ECO:0008006" key="4">
    <source>
        <dbReference type="Google" id="ProtNLM"/>
    </source>
</evidence>
<evidence type="ECO:0000313" key="2">
    <source>
        <dbReference type="EMBL" id="OQR94446.1"/>
    </source>
</evidence>
<accession>A0A1V9Z8W8</accession>
<dbReference type="Gene3D" id="3.30.1520.10">
    <property type="entry name" value="Phox-like domain"/>
    <property type="match status" value="1"/>
</dbReference>